<reference evidence="1" key="1">
    <citation type="submission" date="2020-11" db="EMBL/GenBank/DDBJ databases">
        <authorList>
            <person name="Tran Van P."/>
        </authorList>
    </citation>
    <scope>NUCLEOTIDE SEQUENCE</scope>
</reference>
<sequence>MNLMRGRGIKTARSSIFRCWIQRVGVRGGYPPRSSVRDKNRDSITSARTGNTLYKASHANCKIPGAVMKRRRGGVRWFNPLTPQVTISRLSAMHCTVINRGEIYSCLVPGKLNTSLLVSTSGRDRELGSSCSVPGELNTSLLVSTSGRDRELGSSCSVPRLDIYSNSRSLAHNVGPVNNQLQPSGCEPWSLHHLEAVRSQVGSVTDGELSPLLHPCLGSGGESERLLFQSRAGGSTDIPKCR</sequence>
<accession>A0A7R9CL00</accession>
<organism evidence="1">
    <name type="scientific">Timema cristinae</name>
    <name type="common">Walking stick</name>
    <dbReference type="NCBI Taxonomy" id="61476"/>
    <lineage>
        <taxon>Eukaryota</taxon>
        <taxon>Metazoa</taxon>
        <taxon>Ecdysozoa</taxon>
        <taxon>Arthropoda</taxon>
        <taxon>Hexapoda</taxon>
        <taxon>Insecta</taxon>
        <taxon>Pterygota</taxon>
        <taxon>Neoptera</taxon>
        <taxon>Polyneoptera</taxon>
        <taxon>Phasmatodea</taxon>
        <taxon>Timematodea</taxon>
        <taxon>Timematoidea</taxon>
        <taxon>Timematidae</taxon>
        <taxon>Timema</taxon>
    </lineage>
</organism>
<protein>
    <submittedName>
        <fullName evidence="1">Uncharacterized protein</fullName>
    </submittedName>
</protein>
<name>A0A7R9CL00_TIMCR</name>
<evidence type="ECO:0000313" key="1">
    <source>
        <dbReference type="EMBL" id="CAD7398126.1"/>
    </source>
</evidence>
<proteinExistence type="predicted"/>
<dbReference type="EMBL" id="OC317637">
    <property type="protein sequence ID" value="CAD7398126.1"/>
    <property type="molecule type" value="Genomic_DNA"/>
</dbReference>
<dbReference type="AlphaFoldDB" id="A0A7R9CL00"/>
<gene>
    <name evidence="1" type="ORF">TCEB3V08_LOCUS4379</name>
</gene>